<feature type="compositionally biased region" description="Basic residues" evidence="1">
    <location>
        <begin position="49"/>
        <end position="61"/>
    </location>
</feature>
<comment type="caution">
    <text evidence="2">The sequence shown here is derived from an EMBL/GenBank/DDBJ whole genome shotgun (WGS) entry which is preliminary data.</text>
</comment>
<keyword evidence="3" id="KW-1185">Reference proteome</keyword>
<sequence>MESAAVPAVQKATQGIPRSLATSAEKDRKASVRRQVALDPRSATTSSNRRLKFPGVTRRKSSTLSKGLPENTWPSGAPSAMSYVFTLPDLSRSAPARNFRLESAVLKKEKSTAGAEAARCCMSWSIGVGGDGDNCGWHKRTFWMGSPPAKVGVSTSPSSSNLPEVRLQQLNVGRC</sequence>
<dbReference type="Proteomes" id="UP000325081">
    <property type="component" value="Unassembled WGS sequence"/>
</dbReference>
<protein>
    <submittedName>
        <fullName evidence="2">Phospholipase D LlSicTox-alphaIII3ii</fullName>
    </submittedName>
</protein>
<evidence type="ECO:0000313" key="2">
    <source>
        <dbReference type="EMBL" id="GER27806.1"/>
    </source>
</evidence>
<dbReference type="AlphaFoldDB" id="A0A5A7P5S4"/>
<proteinExistence type="predicted"/>
<feature type="region of interest" description="Disordered" evidence="1">
    <location>
        <begin position="1"/>
        <end position="73"/>
    </location>
</feature>
<evidence type="ECO:0000256" key="1">
    <source>
        <dbReference type="SAM" id="MobiDB-lite"/>
    </source>
</evidence>
<dbReference type="EMBL" id="BKCP01002224">
    <property type="protein sequence ID" value="GER27806.1"/>
    <property type="molecule type" value="Genomic_DNA"/>
</dbReference>
<evidence type="ECO:0000313" key="3">
    <source>
        <dbReference type="Proteomes" id="UP000325081"/>
    </source>
</evidence>
<gene>
    <name evidence="2" type="ORF">STAS_03545</name>
</gene>
<organism evidence="2 3">
    <name type="scientific">Striga asiatica</name>
    <name type="common">Asiatic witchweed</name>
    <name type="synonym">Buchnera asiatica</name>
    <dbReference type="NCBI Taxonomy" id="4170"/>
    <lineage>
        <taxon>Eukaryota</taxon>
        <taxon>Viridiplantae</taxon>
        <taxon>Streptophyta</taxon>
        <taxon>Embryophyta</taxon>
        <taxon>Tracheophyta</taxon>
        <taxon>Spermatophyta</taxon>
        <taxon>Magnoliopsida</taxon>
        <taxon>eudicotyledons</taxon>
        <taxon>Gunneridae</taxon>
        <taxon>Pentapetalae</taxon>
        <taxon>asterids</taxon>
        <taxon>lamiids</taxon>
        <taxon>Lamiales</taxon>
        <taxon>Orobanchaceae</taxon>
        <taxon>Buchnereae</taxon>
        <taxon>Striga</taxon>
    </lineage>
</organism>
<name>A0A5A7P5S4_STRAF</name>
<accession>A0A5A7P5S4</accession>
<reference evidence="2" key="1">
    <citation type="journal article" date="2019" name="Curr. Biol.">
        <title>Genome Sequence of Striga asiatica Provides Insight into the Evolution of Plant Parasitism.</title>
        <authorList>
            <person name="Yoshida S."/>
            <person name="Kim S."/>
            <person name="Wafula E.K."/>
            <person name="Tanskanen J."/>
            <person name="Kim Y."/>
            <person name="Honaas L."/>
            <person name="Yang Z."/>
            <person name="Spallek T."/>
            <person name="Conn C.E."/>
            <person name="Ichihashi Y."/>
            <person name="Cheong K."/>
            <person name="Cui S."/>
            <person name="Der J.P."/>
            <person name="Gundlach H."/>
            <person name="Jiao Y."/>
            <person name="Hori C."/>
            <person name="Ishida J.K."/>
            <person name="Kasahara H."/>
            <person name="Kiba T."/>
            <person name="Kim M."/>
            <person name="Koo N."/>
            <person name="Laohavisit A."/>
            <person name="Lee Y."/>
            <person name="Lumba S."/>
            <person name="Mccourt P."/>
            <person name="Mortimer J.C."/>
            <person name="Mutuku J.M."/>
            <person name="Nomura T."/>
            <person name="Sasaki-sekimoto Y."/>
            <person name="Seto Y."/>
            <person name="Wang Y."/>
            <person name="Wakatake T."/>
            <person name="Sakakibara H."/>
            <person name="Demura T."/>
            <person name="Yamaguchi S."/>
            <person name="Yoneyama K."/>
            <person name="Manabe R."/>
            <person name="Nelson D.C."/>
            <person name="Schulman A.H."/>
            <person name="Timko M.P."/>
            <person name="Depamphilis C.W."/>
            <person name="Choi D."/>
            <person name="Shirasu K."/>
        </authorList>
    </citation>
    <scope>NUCLEOTIDE SEQUENCE [LARGE SCALE GENOMIC DNA]</scope>
    <source>
        <strain evidence="2">UVA1</strain>
    </source>
</reference>